<reference evidence="1" key="1">
    <citation type="submission" date="2019-04" db="EMBL/GenBank/DDBJ databases">
        <title>Friends and foes A comparative genomics study of 23 Aspergillus species from section Flavi.</title>
        <authorList>
            <consortium name="DOE Joint Genome Institute"/>
            <person name="Kjaerbolling I."/>
            <person name="Vesth T."/>
            <person name="Frisvad J.C."/>
            <person name="Nybo J.L."/>
            <person name="Theobald S."/>
            <person name="Kildgaard S."/>
            <person name="Isbrandt T."/>
            <person name="Kuo A."/>
            <person name="Sato A."/>
            <person name="Lyhne E.K."/>
            <person name="Kogle M.E."/>
            <person name="Wiebenga A."/>
            <person name="Kun R.S."/>
            <person name="Lubbers R.J."/>
            <person name="Makela M.R."/>
            <person name="Barry K."/>
            <person name="Chovatia M."/>
            <person name="Clum A."/>
            <person name="Daum C."/>
            <person name="Haridas S."/>
            <person name="He G."/>
            <person name="LaButti K."/>
            <person name="Lipzen A."/>
            <person name="Mondo S."/>
            <person name="Riley R."/>
            <person name="Salamov A."/>
            <person name="Simmons B.A."/>
            <person name="Magnuson J.K."/>
            <person name="Henrissat B."/>
            <person name="Mortensen U.H."/>
            <person name="Larsen T.O."/>
            <person name="Devries R.P."/>
            <person name="Grigoriev I.V."/>
            <person name="Machida M."/>
            <person name="Baker S.E."/>
            <person name="Andersen M.R."/>
        </authorList>
    </citation>
    <scope>NUCLEOTIDE SEQUENCE</scope>
    <source>
        <strain evidence="1">CBS 117612</strain>
    </source>
</reference>
<dbReference type="OrthoDB" id="10306051at2759"/>
<evidence type="ECO:0000313" key="1">
    <source>
        <dbReference type="EMBL" id="KAE8339578.1"/>
    </source>
</evidence>
<name>A0A5N6Y317_9EURO</name>
<dbReference type="AlphaFoldDB" id="A0A5N6Y317"/>
<sequence length="64" mass="7465">MRSRSVTSAVALGEPTGVHWPTWRLAARLPRNRLIMTEIRRKIWFQLKHGQRTRSPSLREGGTR</sequence>
<gene>
    <name evidence="1" type="ORF">BDV24DRAFT_135423</name>
</gene>
<dbReference type="Proteomes" id="UP000325558">
    <property type="component" value="Unassembled WGS sequence"/>
</dbReference>
<proteinExistence type="predicted"/>
<accession>A0A5N6Y317</accession>
<dbReference type="EMBL" id="ML737155">
    <property type="protein sequence ID" value="KAE8339578.1"/>
    <property type="molecule type" value="Genomic_DNA"/>
</dbReference>
<protein>
    <submittedName>
        <fullName evidence="1">Uncharacterized protein</fullName>
    </submittedName>
</protein>
<organism evidence="1">
    <name type="scientific">Aspergillus arachidicola</name>
    <dbReference type="NCBI Taxonomy" id="656916"/>
    <lineage>
        <taxon>Eukaryota</taxon>
        <taxon>Fungi</taxon>
        <taxon>Dikarya</taxon>
        <taxon>Ascomycota</taxon>
        <taxon>Pezizomycotina</taxon>
        <taxon>Eurotiomycetes</taxon>
        <taxon>Eurotiomycetidae</taxon>
        <taxon>Eurotiales</taxon>
        <taxon>Aspergillaceae</taxon>
        <taxon>Aspergillus</taxon>
        <taxon>Aspergillus subgen. Circumdati</taxon>
    </lineage>
</organism>